<dbReference type="Proteomes" id="UP000663888">
    <property type="component" value="Unassembled WGS sequence"/>
</dbReference>
<dbReference type="CDD" id="cd10170">
    <property type="entry name" value="ASKHA_NBD_HSP70"/>
    <property type="match status" value="1"/>
</dbReference>
<accession>A0A8H3C550</accession>
<evidence type="ECO:0008006" key="3">
    <source>
        <dbReference type="Google" id="ProtNLM"/>
    </source>
</evidence>
<name>A0A8H3C550_9AGAM</name>
<dbReference type="Gene3D" id="3.30.420.40">
    <property type="match status" value="2"/>
</dbReference>
<gene>
    <name evidence="1" type="ORF">RDB_LOCUS109453</name>
</gene>
<comment type="caution">
    <text evidence="1">The sequence shown here is derived from an EMBL/GenBank/DDBJ whole genome shotgun (WGS) entry which is preliminary data.</text>
</comment>
<organism evidence="1 2">
    <name type="scientific">Rhizoctonia solani</name>
    <dbReference type="NCBI Taxonomy" id="456999"/>
    <lineage>
        <taxon>Eukaryota</taxon>
        <taxon>Fungi</taxon>
        <taxon>Dikarya</taxon>
        <taxon>Basidiomycota</taxon>
        <taxon>Agaricomycotina</taxon>
        <taxon>Agaricomycetes</taxon>
        <taxon>Cantharellales</taxon>
        <taxon>Ceratobasidiaceae</taxon>
        <taxon>Rhizoctonia</taxon>
    </lineage>
</organism>
<dbReference type="AlphaFoldDB" id="A0A8H3C550"/>
<dbReference type="PANTHER" id="PTHR14187">
    <property type="entry name" value="ALPHA KINASE/ELONGATION FACTOR 2 KINASE"/>
    <property type="match status" value="1"/>
</dbReference>
<dbReference type="PANTHER" id="PTHR14187:SF5">
    <property type="entry name" value="HEAT SHOCK 70 KDA PROTEIN 12A"/>
    <property type="match status" value="1"/>
</dbReference>
<evidence type="ECO:0000313" key="2">
    <source>
        <dbReference type="Proteomes" id="UP000663888"/>
    </source>
</evidence>
<dbReference type="InterPro" id="IPR043129">
    <property type="entry name" value="ATPase_NBD"/>
</dbReference>
<proteinExistence type="predicted"/>
<reference evidence="1" key="1">
    <citation type="submission" date="2021-01" db="EMBL/GenBank/DDBJ databases">
        <authorList>
            <person name="Kaushik A."/>
        </authorList>
    </citation>
    <scope>NUCLEOTIDE SEQUENCE</scope>
    <source>
        <strain evidence="1">AG4-R118</strain>
    </source>
</reference>
<dbReference type="SUPFAM" id="SSF53067">
    <property type="entry name" value="Actin-like ATPase domain"/>
    <property type="match status" value="2"/>
</dbReference>
<dbReference type="PRINTS" id="PR00301">
    <property type="entry name" value="HEATSHOCK70"/>
</dbReference>
<dbReference type="EMBL" id="CAJMWX010001163">
    <property type="protein sequence ID" value="CAE6472150.1"/>
    <property type="molecule type" value="Genomic_DNA"/>
</dbReference>
<evidence type="ECO:0000313" key="1">
    <source>
        <dbReference type="EMBL" id="CAE6472150.1"/>
    </source>
</evidence>
<protein>
    <recommendedName>
        <fullName evidence="3">Heat shock 70 kDa protein 12A</fullName>
    </recommendedName>
</protein>
<dbReference type="Gene3D" id="3.90.640.10">
    <property type="entry name" value="Actin, Chain A, domain 4"/>
    <property type="match status" value="1"/>
</dbReference>
<sequence>MENDSNRKWKEETKIVVGIDIGTTQSAVAIGLLEQGVEVCKALHSVTEWPGQDLKQAKIPTAIWYDANGKAVSFGADTITPAIEEQAEKFDWFLAENFKLLLHPEELDLQGNLEIERELFPYGVTIKRVYSDFLKYLFGHTEKYFKDRIIDGEKLWSRHRNKMEFVIAHPNAWRTSQRTFLRKMAVKAGLVSSTNQAQNNIRFVTEAEASVHFCLADPKLNLRSHLKPGAVFAVCDAGGSTVDTTVYTVTSITPSFTIEEKRASGCVQAGGIYVDEAAKSFMRTALLKAGVSDEEDLAEYVKVGKRDFEAGVKRLFSNEAKDHFIKLGERRLNLPSASVRRGHMVLPNTVINRFFDGCINQIFASVDEQVEGINVSHILLVGGFGDSPHLRGEFRKRYEGQQCQVKLTESSTAKAVANGTIIWSYSEIVASRAPRSTFGATCAVIRNPGNPNHQGREFYIGVNGYEQLPGKWDTIVTKGVPLPIRLVNRSHYARNYTKSDPNLGNFEQVIEAYNGENPPYWSRGNDGIYKPGFRIECKATADLQELSGGLEMKIGQGGRPYWELRFSLCIRYGGVEIEGYIEWEENGETREGPVVILEDGAVSVYMGGHE</sequence>